<accession>A0A4T0PI24</accession>
<dbReference type="InterPro" id="IPR027417">
    <property type="entry name" value="P-loop_NTPase"/>
</dbReference>
<keyword evidence="7" id="KW-0206">Cytoskeleton</keyword>
<feature type="compositionally biased region" description="Basic and acidic residues" evidence="11">
    <location>
        <begin position="1024"/>
        <end position="1051"/>
    </location>
</feature>
<evidence type="ECO:0000259" key="12">
    <source>
        <dbReference type="PROSITE" id="PS50067"/>
    </source>
</evidence>
<dbReference type="FunFam" id="3.40.850.10:FF:000019">
    <property type="entry name" value="Kinesin-like protein KIN-5D"/>
    <property type="match status" value="1"/>
</dbReference>
<evidence type="ECO:0000256" key="2">
    <source>
        <dbReference type="ARBA" id="ARBA00022490"/>
    </source>
</evidence>
<evidence type="ECO:0000256" key="11">
    <source>
        <dbReference type="SAM" id="MobiDB-lite"/>
    </source>
</evidence>
<evidence type="ECO:0000256" key="7">
    <source>
        <dbReference type="ARBA" id="ARBA00023212"/>
    </source>
</evidence>
<dbReference type="PRINTS" id="PR00380">
    <property type="entry name" value="KINESINHEAVY"/>
</dbReference>
<evidence type="ECO:0000313" key="13">
    <source>
        <dbReference type="EMBL" id="TIB77642.1"/>
    </source>
</evidence>
<keyword evidence="5 9" id="KW-0067">ATP-binding</keyword>
<dbReference type="GO" id="GO:0072686">
    <property type="term" value="C:mitotic spindle"/>
    <property type="evidence" value="ECO:0007669"/>
    <property type="project" value="TreeGrafter"/>
</dbReference>
<evidence type="ECO:0000313" key="16">
    <source>
        <dbReference type="Proteomes" id="UP000305647"/>
    </source>
</evidence>
<evidence type="ECO:0000256" key="1">
    <source>
        <dbReference type="ARBA" id="ARBA00004245"/>
    </source>
</evidence>
<dbReference type="InterPro" id="IPR036961">
    <property type="entry name" value="Kinesin_motor_dom_sf"/>
</dbReference>
<keyword evidence="6 9" id="KW-0505">Motor protein</keyword>
<dbReference type="InterPro" id="IPR019821">
    <property type="entry name" value="Kinesin_motor_CS"/>
</dbReference>
<evidence type="ECO:0000256" key="8">
    <source>
        <dbReference type="ARBA" id="ARBA00034704"/>
    </source>
</evidence>
<dbReference type="SMART" id="SM00129">
    <property type="entry name" value="KISc"/>
    <property type="match status" value="1"/>
</dbReference>
<feature type="compositionally biased region" description="Polar residues" evidence="11">
    <location>
        <begin position="1079"/>
        <end position="1091"/>
    </location>
</feature>
<feature type="compositionally biased region" description="Low complexity" evidence="11">
    <location>
        <begin position="1052"/>
        <end position="1066"/>
    </location>
</feature>
<feature type="region of interest" description="Disordered" evidence="11">
    <location>
        <begin position="969"/>
        <end position="999"/>
    </location>
</feature>
<keyword evidence="2" id="KW-0963">Cytoplasm</keyword>
<feature type="coiled-coil region" evidence="10">
    <location>
        <begin position="443"/>
        <end position="477"/>
    </location>
</feature>
<keyword evidence="4 9" id="KW-0547">Nucleotide-binding</keyword>
<evidence type="ECO:0000313" key="15">
    <source>
        <dbReference type="EMBL" id="TIC29191.1"/>
    </source>
</evidence>
<dbReference type="Proteomes" id="UP000305647">
    <property type="component" value="Unassembled WGS sequence"/>
</dbReference>
<dbReference type="PANTHER" id="PTHR47970:SF12">
    <property type="entry name" value="KINESIN FAMILY MEMBER 11"/>
    <property type="match status" value="1"/>
</dbReference>
<evidence type="ECO:0000313" key="14">
    <source>
        <dbReference type="EMBL" id="TIB98943.1"/>
    </source>
</evidence>
<comment type="similarity">
    <text evidence="8">Belongs to the TRAFAC class myosin-kinesin ATPase superfamily. Kinesin family. KIN-5/BimC subfamily.</text>
</comment>
<evidence type="ECO:0000256" key="6">
    <source>
        <dbReference type="ARBA" id="ARBA00023175"/>
    </source>
</evidence>
<dbReference type="GO" id="GO:0005524">
    <property type="term" value="F:ATP binding"/>
    <property type="evidence" value="ECO:0007669"/>
    <property type="project" value="UniProtKB-UniRule"/>
</dbReference>
<dbReference type="Pfam" id="PF00225">
    <property type="entry name" value="Kinesin"/>
    <property type="match status" value="1"/>
</dbReference>
<dbReference type="PANTHER" id="PTHR47970">
    <property type="entry name" value="KINESIN-LIKE PROTEIN KIF11"/>
    <property type="match status" value="1"/>
</dbReference>
<dbReference type="Gene3D" id="3.40.850.10">
    <property type="entry name" value="Kinesin motor domain"/>
    <property type="match status" value="1"/>
</dbReference>
<keyword evidence="3" id="KW-0493">Microtubule</keyword>
<dbReference type="EMBL" id="SPRH01000033">
    <property type="protein sequence ID" value="TIB98943.1"/>
    <property type="molecule type" value="Genomic_DNA"/>
</dbReference>
<dbReference type="Proteomes" id="UP000310685">
    <property type="component" value="Unassembled WGS sequence"/>
</dbReference>
<dbReference type="PROSITE" id="PS00411">
    <property type="entry name" value="KINESIN_MOTOR_1"/>
    <property type="match status" value="1"/>
</dbReference>
<evidence type="ECO:0000313" key="18">
    <source>
        <dbReference type="Proteomes" id="UP000310685"/>
    </source>
</evidence>
<dbReference type="GO" id="GO:0051231">
    <property type="term" value="P:spindle elongation"/>
    <property type="evidence" value="ECO:0007669"/>
    <property type="project" value="TreeGrafter"/>
</dbReference>
<reference evidence="16 17" key="1">
    <citation type="submission" date="2019-03" db="EMBL/GenBank/DDBJ databases">
        <title>Sequencing 25 genomes of Wallemia mellicola.</title>
        <authorList>
            <person name="Gostincar C."/>
        </authorList>
    </citation>
    <scope>NUCLEOTIDE SEQUENCE [LARGE SCALE GENOMIC DNA]</scope>
    <source>
        <strain evidence="14 17">EXF-1262</strain>
        <strain evidence="13 18">EXF-6152</strain>
        <strain evidence="15 16">EXF-8738</strain>
    </source>
</reference>
<dbReference type="Proteomes" id="UP000307169">
    <property type="component" value="Unassembled WGS sequence"/>
</dbReference>
<dbReference type="CDD" id="cd01364">
    <property type="entry name" value="KISc_BimC_Eg5"/>
    <property type="match status" value="1"/>
</dbReference>
<gene>
    <name evidence="15" type="ORF">E3Q10_02745</name>
    <name evidence="14" type="ORF">E3Q17_02778</name>
    <name evidence="13" type="ORF">E3Q22_02950</name>
</gene>
<dbReference type="InterPro" id="IPR047149">
    <property type="entry name" value="KIF11-like"/>
</dbReference>
<dbReference type="GO" id="GO:0007018">
    <property type="term" value="P:microtubule-based movement"/>
    <property type="evidence" value="ECO:0007669"/>
    <property type="project" value="InterPro"/>
</dbReference>
<evidence type="ECO:0000256" key="3">
    <source>
        <dbReference type="ARBA" id="ARBA00022701"/>
    </source>
</evidence>
<sequence>MASKNNNIQVAVRCRPLKPGENQILSTEALRGQSVTIDSTHSTTTQKTYTFDHVFGDHSDQAMVYADVGAPIVDEMLQGFNCTIFAYGMTGTGKTYTMAMDEKDTLDKDRGDISDGAGIIPRALHSIFNKLEHAKAECSVRVSYIELYNEELRDLLSLNYKPPSVASEGLKMFGDPKGRGGVIIQGLEETLVDSAEMAFEAFERGSRRRKIASTNCNEYSSRSHSVFTITVHIKDFSERGDEIVRIGKLNLVDLAGSENIGRSGAVDMRAREAGNINASLLALGRVINGLVERSDKNRNKKLSDKAADKSYIPYRDSKLTRLLQDSLGGETKTFIIATISPSKASIEETLSTLDYALRAKSIENKPQVQQKSSKNMYINDLVAENVRLKAEFRASVEQNNGMWFTKDKVHQFEYLQENKEKCDKEREGFVATEREHLHTLQKLDLADNEIIIKRNTIAKLEKELEVVKKELEEERVVGGVRAHGEKVNYAAASSWLDHARSGQRELEQMHGILNEKTAQEEADKTLLRVYHSDATATIKDCSTKAQAYTTFVDRVLSDVQSQKSQFVQSLEGIPILAKSTLGDIAAKMQDAISHLSKMESDNGTESVASTDAIQRAGENVNLTLQTVVKDLDAASARFSEALTEVLTKEMNGFDGKIDELFGEYRASSEKRIVSMEDDVVKLGELYSNLEEYAKETTVALENNKAKLEAYHNSQTTSALRRSERLVGEVTRIVDAMREEELASLSSIPPVATSLGELHSIAGTSREKNLAIVDELTLNSSNHAQATRDEVTKQQSAWQSVKAALRDVKKGVDGALTDNKAIVQQTHVKLMEGGKADVEAIVAACDRTRARISTFHETYDRLSRETTSNTARAFDSLASDLHGLQEDLAKQTSTLVTLTEDSTSSSQNHSIEMVDILCKIESALEDYSKGVHSGAEASIPAKREWIGEMTYEMQVGRTREEVLEGVMGVPPKRSRSFDEQMHQPHVDERQGSAPPEMSPRKEAYTVEAVKPPPFANTLRSLEREVFKESQDVEMKDEAKEEVKDTESKDMKDSTNTSTSTQDTTKNKPPTRVRRAPLRATSANIPRTRSSAQPREVKRRTVRQ</sequence>
<dbReference type="AlphaFoldDB" id="A0A4T0PI24"/>
<organism evidence="13 18">
    <name type="scientific">Wallemia mellicola</name>
    <dbReference type="NCBI Taxonomy" id="1708541"/>
    <lineage>
        <taxon>Eukaryota</taxon>
        <taxon>Fungi</taxon>
        <taxon>Dikarya</taxon>
        <taxon>Basidiomycota</taxon>
        <taxon>Wallemiomycotina</taxon>
        <taxon>Wallemiomycetes</taxon>
        <taxon>Wallemiales</taxon>
        <taxon>Wallemiaceae</taxon>
        <taxon>Wallemia</taxon>
    </lineage>
</organism>
<comment type="caution">
    <text evidence="13">The sequence shown here is derived from an EMBL/GenBank/DDBJ whole genome shotgun (WGS) entry which is preliminary data.</text>
</comment>
<dbReference type="GO" id="GO:0005876">
    <property type="term" value="C:spindle microtubule"/>
    <property type="evidence" value="ECO:0007669"/>
    <property type="project" value="TreeGrafter"/>
</dbReference>
<dbReference type="SUPFAM" id="SSF52540">
    <property type="entry name" value="P-loop containing nucleoside triphosphate hydrolases"/>
    <property type="match status" value="1"/>
</dbReference>
<dbReference type="GO" id="GO:0008017">
    <property type="term" value="F:microtubule binding"/>
    <property type="evidence" value="ECO:0007669"/>
    <property type="project" value="InterPro"/>
</dbReference>
<proteinExistence type="inferred from homology"/>
<evidence type="ECO:0000256" key="10">
    <source>
        <dbReference type="SAM" id="Coils"/>
    </source>
</evidence>
<feature type="binding site" evidence="9">
    <location>
        <begin position="88"/>
        <end position="95"/>
    </location>
    <ligand>
        <name>ATP</name>
        <dbReference type="ChEBI" id="CHEBI:30616"/>
    </ligand>
</feature>
<feature type="domain" description="Kinesin motor" evidence="12">
    <location>
        <begin position="7"/>
        <end position="362"/>
    </location>
</feature>
<evidence type="ECO:0000313" key="17">
    <source>
        <dbReference type="Proteomes" id="UP000307169"/>
    </source>
</evidence>
<comment type="subcellular location">
    <subcellularLocation>
        <location evidence="1">Cytoplasm</location>
        <location evidence="1">Cytoskeleton</location>
    </subcellularLocation>
</comment>
<dbReference type="GO" id="GO:0090307">
    <property type="term" value="P:mitotic spindle assembly"/>
    <property type="evidence" value="ECO:0007669"/>
    <property type="project" value="TreeGrafter"/>
</dbReference>
<dbReference type="EMBL" id="SPRC01000032">
    <property type="protein sequence ID" value="TIB77642.1"/>
    <property type="molecule type" value="Genomic_DNA"/>
</dbReference>
<name>A0A4T0PI24_9BASI</name>
<protein>
    <submittedName>
        <fullName evidence="13">Kinesin-domain-containing protein</fullName>
    </submittedName>
</protein>
<dbReference type="InterPro" id="IPR047241">
    <property type="entry name" value="KIF11-like_kin_motor_dom"/>
</dbReference>
<dbReference type="InterPro" id="IPR001752">
    <property type="entry name" value="Kinesin_motor_dom"/>
</dbReference>
<feature type="compositionally biased region" description="Basic and acidic residues" evidence="11">
    <location>
        <begin position="974"/>
        <end position="989"/>
    </location>
</feature>
<keyword evidence="10" id="KW-0175">Coiled coil</keyword>
<dbReference type="GO" id="GO:0008574">
    <property type="term" value="F:plus-end-directed microtubule motor activity"/>
    <property type="evidence" value="ECO:0007669"/>
    <property type="project" value="TreeGrafter"/>
</dbReference>
<dbReference type="EMBL" id="SPRO01000030">
    <property type="protein sequence ID" value="TIC29191.1"/>
    <property type="molecule type" value="Genomic_DNA"/>
</dbReference>
<feature type="region of interest" description="Disordered" evidence="11">
    <location>
        <begin position="1024"/>
        <end position="1102"/>
    </location>
</feature>
<evidence type="ECO:0000256" key="9">
    <source>
        <dbReference type="PROSITE-ProRule" id="PRU00283"/>
    </source>
</evidence>
<evidence type="ECO:0000256" key="5">
    <source>
        <dbReference type="ARBA" id="ARBA00022840"/>
    </source>
</evidence>
<dbReference type="PROSITE" id="PS50067">
    <property type="entry name" value="KINESIN_MOTOR_2"/>
    <property type="match status" value="1"/>
</dbReference>
<evidence type="ECO:0000256" key="4">
    <source>
        <dbReference type="ARBA" id="ARBA00022741"/>
    </source>
</evidence>